<feature type="domain" description="HTH lacI-type" evidence="4">
    <location>
        <begin position="2"/>
        <end position="57"/>
    </location>
</feature>
<dbReference type="PROSITE" id="PS50932">
    <property type="entry name" value="HTH_LACI_2"/>
    <property type="match status" value="1"/>
</dbReference>
<keyword evidence="1" id="KW-0805">Transcription regulation</keyword>
<dbReference type="RefSeq" id="WP_230752044.1">
    <property type="nucleotide sequence ID" value="NZ_JAINWA010000001.1"/>
</dbReference>
<dbReference type="PANTHER" id="PTHR30146">
    <property type="entry name" value="LACI-RELATED TRANSCRIPTIONAL REPRESSOR"/>
    <property type="match status" value="1"/>
</dbReference>
<evidence type="ECO:0000259" key="4">
    <source>
        <dbReference type="PROSITE" id="PS50932"/>
    </source>
</evidence>
<reference evidence="5" key="1">
    <citation type="submission" date="2021-08" db="EMBL/GenBank/DDBJ databases">
        <title>Comparative analyses of Brucepasteria parasyntrophica and Teretinema zuelzerae.</title>
        <authorList>
            <person name="Song Y."/>
            <person name="Brune A."/>
        </authorList>
    </citation>
    <scope>NUCLEOTIDE SEQUENCE</scope>
    <source>
        <strain evidence="5">DSM 1903</strain>
    </source>
</reference>
<comment type="caution">
    <text evidence="5">The sequence shown here is derived from an EMBL/GenBank/DDBJ whole genome shotgun (WGS) entry which is preliminary data.</text>
</comment>
<name>A0AAE3EF86_9SPIR</name>
<dbReference type="InterPro" id="IPR010982">
    <property type="entry name" value="Lambda_DNA-bd_dom_sf"/>
</dbReference>
<sequence>MATIKKIARLAGVSPTTVSNVLHGNTAKVSPATLEKVNAILKQEKYAPNMGAIILAHNNSRIIGVIMFVQPRDNETVIEDPFTSAILGSLEQEIKNSGYFTMIHTTGDEEDVLRLASTWKLDGLVLLWVPDEMCGRILDSVETPIVFIDCYYHGDHPRYRNIGLDDRRGGREIANYLMSMGHRNVAFLANASEIPGSDLSRFEGCRLSYAESGTILSIDCFIPLSKEAHEREAQYDAVLADTREFTALIMSSDYYAAEAILHYQAQGIDVPERVSITGFDDNIFGRLIRPRLTTVHQDVAAKGRLAVDTLMRLIRGEETAERDVRLPVRLEIRNSVKRFPENAGVLNDGL</sequence>
<dbReference type="CDD" id="cd01392">
    <property type="entry name" value="HTH_LacI"/>
    <property type="match status" value="1"/>
</dbReference>
<dbReference type="Gene3D" id="3.40.50.2300">
    <property type="match status" value="2"/>
</dbReference>
<dbReference type="SUPFAM" id="SSF47413">
    <property type="entry name" value="lambda repressor-like DNA-binding domains"/>
    <property type="match status" value="1"/>
</dbReference>
<proteinExistence type="predicted"/>
<dbReference type="Pfam" id="PF00356">
    <property type="entry name" value="LacI"/>
    <property type="match status" value="1"/>
</dbReference>
<organism evidence="5 6">
    <name type="scientific">Teretinema zuelzerae</name>
    <dbReference type="NCBI Taxonomy" id="156"/>
    <lineage>
        <taxon>Bacteria</taxon>
        <taxon>Pseudomonadati</taxon>
        <taxon>Spirochaetota</taxon>
        <taxon>Spirochaetia</taxon>
        <taxon>Spirochaetales</taxon>
        <taxon>Treponemataceae</taxon>
        <taxon>Teretinema</taxon>
    </lineage>
</organism>
<dbReference type="Pfam" id="PF13377">
    <property type="entry name" value="Peripla_BP_3"/>
    <property type="match status" value="1"/>
</dbReference>
<dbReference type="GO" id="GO:0003700">
    <property type="term" value="F:DNA-binding transcription factor activity"/>
    <property type="evidence" value="ECO:0007669"/>
    <property type="project" value="TreeGrafter"/>
</dbReference>
<evidence type="ECO:0000313" key="5">
    <source>
        <dbReference type="EMBL" id="MCD1653146.1"/>
    </source>
</evidence>
<dbReference type="InterPro" id="IPR028082">
    <property type="entry name" value="Peripla_BP_I"/>
</dbReference>
<evidence type="ECO:0000256" key="1">
    <source>
        <dbReference type="ARBA" id="ARBA00023015"/>
    </source>
</evidence>
<dbReference type="EMBL" id="JAINWA010000001">
    <property type="protein sequence ID" value="MCD1653146.1"/>
    <property type="molecule type" value="Genomic_DNA"/>
</dbReference>
<dbReference type="SMART" id="SM00354">
    <property type="entry name" value="HTH_LACI"/>
    <property type="match status" value="1"/>
</dbReference>
<protein>
    <submittedName>
        <fullName evidence="5">LacI family transcriptional regulator</fullName>
    </submittedName>
</protein>
<dbReference type="CDD" id="cd06267">
    <property type="entry name" value="PBP1_LacI_sugar_binding-like"/>
    <property type="match status" value="1"/>
</dbReference>
<dbReference type="SUPFAM" id="SSF53822">
    <property type="entry name" value="Periplasmic binding protein-like I"/>
    <property type="match status" value="1"/>
</dbReference>
<dbReference type="InterPro" id="IPR000843">
    <property type="entry name" value="HTH_LacI"/>
</dbReference>
<dbReference type="AlphaFoldDB" id="A0AAE3EF86"/>
<keyword evidence="6" id="KW-1185">Reference proteome</keyword>
<accession>A0AAE3EF86</accession>
<dbReference type="GO" id="GO:0000976">
    <property type="term" value="F:transcription cis-regulatory region binding"/>
    <property type="evidence" value="ECO:0007669"/>
    <property type="project" value="TreeGrafter"/>
</dbReference>
<evidence type="ECO:0000313" key="6">
    <source>
        <dbReference type="Proteomes" id="UP001198163"/>
    </source>
</evidence>
<dbReference type="Gene3D" id="1.10.260.40">
    <property type="entry name" value="lambda repressor-like DNA-binding domains"/>
    <property type="match status" value="1"/>
</dbReference>
<gene>
    <name evidence="5" type="ORF">K7J14_00275</name>
</gene>
<dbReference type="Proteomes" id="UP001198163">
    <property type="component" value="Unassembled WGS sequence"/>
</dbReference>
<evidence type="ECO:0000256" key="3">
    <source>
        <dbReference type="ARBA" id="ARBA00023163"/>
    </source>
</evidence>
<dbReference type="PANTHER" id="PTHR30146:SF24">
    <property type="entry name" value="XYLOSE OPERON REGULATORY PROTEIN"/>
    <property type="match status" value="1"/>
</dbReference>
<evidence type="ECO:0000256" key="2">
    <source>
        <dbReference type="ARBA" id="ARBA00023125"/>
    </source>
</evidence>
<keyword evidence="3" id="KW-0804">Transcription</keyword>
<dbReference type="InterPro" id="IPR046335">
    <property type="entry name" value="LacI/GalR-like_sensor"/>
</dbReference>
<keyword evidence="2" id="KW-0238">DNA-binding</keyword>